<dbReference type="GO" id="GO:0003964">
    <property type="term" value="F:RNA-directed DNA polymerase activity"/>
    <property type="evidence" value="ECO:0007669"/>
    <property type="project" value="UniProtKB-KW"/>
</dbReference>
<dbReference type="PANTHER" id="PTHR14523">
    <property type="entry name" value="UNCHARACTERIZED PROTEIN C17ORF53 HOMOLOG"/>
    <property type="match status" value="1"/>
</dbReference>
<protein>
    <submittedName>
        <fullName evidence="2">Reverse transcriptase zinc-binding domain-containing protein</fullName>
    </submittedName>
</protein>
<dbReference type="InterPro" id="IPR028045">
    <property type="entry name" value="HROB"/>
</dbReference>
<reference evidence="2 3" key="1">
    <citation type="journal article" date="2018" name="Mol. Plant">
        <title>The genome of Artemisia annua provides insight into the evolution of Asteraceae family and artemisinin biosynthesis.</title>
        <authorList>
            <person name="Shen Q."/>
            <person name="Zhang L."/>
            <person name="Liao Z."/>
            <person name="Wang S."/>
            <person name="Yan T."/>
            <person name="Shi P."/>
            <person name="Liu M."/>
            <person name="Fu X."/>
            <person name="Pan Q."/>
            <person name="Wang Y."/>
            <person name="Lv Z."/>
            <person name="Lu X."/>
            <person name="Zhang F."/>
            <person name="Jiang W."/>
            <person name="Ma Y."/>
            <person name="Chen M."/>
            <person name="Hao X."/>
            <person name="Li L."/>
            <person name="Tang Y."/>
            <person name="Lv G."/>
            <person name="Zhou Y."/>
            <person name="Sun X."/>
            <person name="Brodelius P.E."/>
            <person name="Rose J.K.C."/>
            <person name="Tang K."/>
        </authorList>
    </citation>
    <scope>NUCLEOTIDE SEQUENCE [LARGE SCALE GENOMIC DNA]</scope>
    <source>
        <strain evidence="3">cv. Huhao1</strain>
        <tissue evidence="2">Leaf</tissue>
    </source>
</reference>
<organism evidence="2 3">
    <name type="scientific">Artemisia annua</name>
    <name type="common">Sweet wormwood</name>
    <dbReference type="NCBI Taxonomy" id="35608"/>
    <lineage>
        <taxon>Eukaryota</taxon>
        <taxon>Viridiplantae</taxon>
        <taxon>Streptophyta</taxon>
        <taxon>Embryophyta</taxon>
        <taxon>Tracheophyta</taxon>
        <taxon>Spermatophyta</taxon>
        <taxon>Magnoliopsida</taxon>
        <taxon>eudicotyledons</taxon>
        <taxon>Gunneridae</taxon>
        <taxon>Pentapetalae</taxon>
        <taxon>asterids</taxon>
        <taxon>campanulids</taxon>
        <taxon>Asterales</taxon>
        <taxon>Asteraceae</taxon>
        <taxon>Asteroideae</taxon>
        <taxon>Anthemideae</taxon>
        <taxon>Artemisiinae</taxon>
        <taxon>Artemisia</taxon>
    </lineage>
</organism>
<gene>
    <name evidence="2" type="ORF">CTI12_AA018820</name>
</gene>
<dbReference type="Pfam" id="PF15072">
    <property type="entry name" value="HROB"/>
    <property type="match status" value="1"/>
</dbReference>
<evidence type="ECO:0000313" key="2">
    <source>
        <dbReference type="EMBL" id="PWA94034.1"/>
    </source>
</evidence>
<accession>A0A2U1Q7Q3</accession>
<keyword evidence="2" id="KW-0695">RNA-directed DNA polymerase</keyword>
<keyword evidence="3" id="KW-1185">Reference proteome</keyword>
<dbReference type="AlphaFoldDB" id="A0A2U1Q7Q3"/>
<evidence type="ECO:0000313" key="3">
    <source>
        <dbReference type="Proteomes" id="UP000245207"/>
    </source>
</evidence>
<dbReference type="GO" id="GO:0000725">
    <property type="term" value="P:recombinational repair"/>
    <property type="evidence" value="ECO:0007669"/>
    <property type="project" value="InterPro"/>
</dbReference>
<proteinExistence type="predicted"/>
<keyword evidence="2" id="KW-0548">Nucleotidyltransferase</keyword>
<keyword evidence="2" id="KW-0808">Transferase</keyword>
<dbReference type="EMBL" id="PKPP01000339">
    <property type="protein sequence ID" value="PWA94034.1"/>
    <property type="molecule type" value="Genomic_DNA"/>
</dbReference>
<sequence>MWVRWIHAYKLKNRSVWDVSLISNVSWDWRMLLQIHNIVRPHIWYKIGNGEKASVVWFDTWEVLCPLMDHVSYRAISNVGFDHQETMAAVISDGSWTWPHSWFSSFPVLNQDKNFTHGSWVSVVELVNTNGDNTQGPLSTISVTIHYKVLTEGGYGKAITVGAALILQHIFVFSPKQSCHYLNITMRNVVNVFHKDTILGNDRGVGGSGSVSGTTDLPAIE</sequence>
<name>A0A2U1Q7Q3_ARTAN</name>
<feature type="domain" description="Homologous recombination OB-fold protein OB-fold" evidence="1">
    <location>
        <begin position="137"/>
        <end position="195"/>
    </location>
</feature>
<dbReference type="Proteomes" id="UP000245207">
    <property type="component" value="Unassembled WGS sequence"/>
</dbReference>
<dbReference type="OrthoDB" id="1748554at2759"/>
<dbReference type="PANTHER" id="PTHR14523:SF1">
    <property type="entry name" value="HOMOLOGOUS RECOMBINATION OB-FOLD PROTEIN"/>
    <property type="match status" value="1"/>
</dbReference>
<comment type="caution">
    <text evidence="2">The sequence shown here is derived from an EMBL/GenBank/DDBJ whole genome shotgun (WGS) entry which is preliminary data.</text>
</comment>
<dbReference type="InterPro" id="IPR058570">
    <property type="entry name" value="HROB_OB"/>
</dbReference>
<evidence type="ECO:0000259" key="1">
    <source>
        <dbReference type="Pfam" id="PF15072"/>
    </source>
</evidence>